<dbReference type="SUPFAM" id="SSF51412">
    <property type="entry name" value="Inosine monophosphate dehydrogenase (IMPDH)"/>
    <property type="match status" value="1"/>
</dbReference>
<dbReference type="InterPro" id="IPR013785">
    <property type="entry name" value="Aldolase_TIM"/>
</dbReference>
<proteinExistence type="predicted"/>
<dbReference type="Pfam" id="PF03060">
    <property type="entry name" value="NMO"/>
    <property type="match status" value="1"/>
</dbReference>
<comment type="caution">
    <text evidence="1">The sequence shown here is derived from an EMBL/GenBank/DDBJ whole genome shotgun (WGS) entry which is preliminary data.</text>
</comment>
<dbReference type="EMBL" id="JANIEX010001207">
    <property type="protein sequence ID" value="KAJ3560259.1"/>
    <property type="molecule type" value="Genomic_DNA"/>
</dbReference>
<organism evidence="1 2">
    <name type="scientific">Leucocoprinus birnbaumii</name>
    <dbReference type="NCBI Taxonomy" id="56174"/>
    <lineage>
        <taxon>Eukaryota</taxon>
        <taxon>Fungi</taxon>
        <taxon>Dikarya</taxon>
        <taxon>Basidiomycota</taxon>
        <taxon>Agaricomycotina</taxon>
        <taxon>Agaricomycetes</taxon>
        <taxon>Agaricomycetidae</taxon>
        <taxon>Agaricales</taxon>
        <taxon>Agaricineae</taxon>
        <taxon>Agaricaceae</taxon>
        <taxon>Leucocoprinus</taxon>
    </lineage>
</organism>
<protein>
    <recommendedName>
        <fullName evidence="3">Nitronate monooxygenase domain-containing protein</fullName>
    </recommendedName>
</protein>
<dbReference type="PANTHER" id="PTHR32332:SF31">
    <property type="entry name" value="2-NITROPROPANE DIOXYGENASE FAMILY, PUTATIVE (AFU_ORTHOLOGUE AFUA_2G09850)-RELATED"/>
    <property type="match status" value="1"/>
</dbReference>
<keyword evidence="2" id="KW-1185">Reference proteome</keyword>
<dbReference type="Proteomes" id="UP001213000">
    <property type="component" value="Unassembled WGS sequence"/>
</dbReference>
<gene>
    <name evidence="1" type="ORF">NP233_g10957</name>
</gene>
<dbReference type="Gene3D" id="3.20.20.70">
    <property type="entry name" value="Aldolase class I"/>
    <property type="match status" value="1"/>
</dbReference>
<dbReference type="AlphaFoldDB" id="A0AAD5VHI4"/>
<sequence length="270" mass="28814">MATIAGGSLAAQVTLGGGFGFIGASIFTYDQLVEQLNIARSELGALQGSPLRIGAGFIGWVLDEDEQASKRAIKLMLDSGKEAGGHGFSAAPFLKDLIASTLPLIREDGGPVVVGAGGLATGEQIAEILSLGVAGVVLGTRFCLTPESRYRESSRKALLAASSEDSVRSYGFDQVAGYLKWPKGVDGRALRNVSLDEYEKGEDIETLRVKYKEASSQNDTNRTMVWAGTGVGQMRDIRPAKQLVEELYRDCLAHMESAKHLTFNAVDPSK</sequence>
<accession>A0AAD5VHI4</accession>
<name>A0AAD5VHI4_9AGAR</name>
<dbReference type="PANTHER" id="PTHR32332">
    <property type="entry name" value="2-NITROPROPANE DIOXYGENASE"/>
    <property type="match status" value="1"/>
</dbReference>
<evidence type="ECO:0008006" key="3">
    <source>
        <dbReference type="Google" id="ProtNLM"/>
    </source>
</evidence>
<reference evidence="1" key="1">
    <citation type="submission" date="2022-07" db="EMBL/GenBank/DDBJ databases">
        <title>Genome Sequence of Leucocoprinus birnbaumii.</title>
        <authorList>
            <person name="Buettner E."/>
        </authorList>
    </citation>
    <scope>NUCLEOTIDE SEQUENCE</scope>
    <source>
        <strain evidence="1">VT141</strain>
    </source>
</reference>
<evidence type="ECO:0000313" key="2">
    <source>
        <dbReference type="Proteomes" id="UP001213000"/>
    </source>
</evidence>
<evidence type="ECO:0000313" key="1">
    <source>
        <dbReference type="EMBL" id="KAJ3560259.1"/>
    </source>
</evidence>